<name>A0A934SZV5_9BURK</name>
<dbReference type="EMBL" id="JAEPBG010000006">
    <property type="protein sequence ID" value="MBK4736097.1"/>
    <property type="molecule type" value="Genomic_DNA"/>
</dbReference>
<organism evidence="1 2">
    <name type="scientific">Noviherbaspirillum pedocola</name>
    <dbReference type="NCBI Taxonomy" id="2801341"/>
    <lineage>
        <taxon>Bacteria</taxon>
        <taxon>Pseudomonadati</taxon>
        <taxon>Pseudomonadota</taxon>
        <taxon>Betaproteobacteria</taxon>
        <taxon>Burkholderiales</taxon>
        <taxon>Oxalobacteraceae</taxon>
        <taxon>Noviherbaspirillum</taxon>
    </lineage>
</organism>
<comment type="caution">
    <text evidence="1">The sequence shown here is derived from an EMBL/GenBank/DDBJ whole genome shotgun (WGS) entry which is preliminary data.</text>
</comment>
<proteinExistence type="predicted"/>
<gene>
    <name evidence="1" type="ORF">JJB74_15855</name>
</gene>
<evidence type="ECO:0000313" key="2">
    <source>
        <dbReference type="Proteomes" id="UP000622890"/>
    </source>
</evidence>
<dbReference type="AlphaFoldDB" id="A0A934SZV5"/>
<accession>A0A934SZV5</accession>
<dbReference type="RefSeq" id="WP_200593205.1">
    <property type="nucleotide sequence ID" value="NZ_JAEPBG010000006.1"/>
</dbReference>
<protein>
    <submittedName>
        <fullName evidence="1">Uncharacterized protein</fullName>
    </submittedName>
</protein>
<keyword evidence="2" id="KW-1185">Reference proteome</keyword>
<dbReference type="Proteomes" id="UP000622890">
    <property type="component" value="Unassembled WGS sequence"/>
</dbReference>
<evidence type="ECO:0000313" key="1">
    <source>
        <dbReference type="EMBL" id="MBK4736097.1"/>
    </source>
</evidence>
<reference evidence="1" key="1">
    <citation type="submission" date="2021-01" db="EMBL/GenBank/DDBJ databases">
        <title>Genome sequence of strain Noviherbaspirillum sp. DKR-6.</title>
        <authorList>
            <person name="Chaudhary D.K."/>
        </authorList>
    </citation>
    <scope>NUCLEOTIDE SEQUENCE</scope>
    <source>
        <strain evidence="1">DKR-6</strain>
    </source>
</reference>
<sequence>MSERYIDQPVLSSSEVHAFFQQHGMDIERWPQVVPPAEVVEEYKKEVALNEAFFKDIVDADMLSQLSKDSLAEAELPCPLIRTKWGCLMVADSPAGSDVRGHLSVQIYVAPAWRHADVKQGRMVLGTLLDDPIKQFNSMLRSAGAKKGNRVSLSEGINGALVSVDAYFQPSKNDEAAKAAAAAISHFFIWISMHELLDEAVKYVGLALPAASPTGLLAGMLRQLQ</sequence>